<dbReference type="EMBL" id="CP001510">
    <property type="protein sequence ID" value="ACS39723.1"/>
    <property type="molecule type" value="Genomic_DNA"/>
</dbReference>
<dbReference type="Proteomes" id="UP000009081">
    <property type="component" value="Chromosome"/>
</dbReference>
<proteinExistence type="predicted"/>
<dbReference type="KEGG" id="mea:Mex_1p1909"/>
<gene>
    <name evidence="2" type="ordered locus">MexAM1_META1p1909</name>
</gene>
<evidence type="ECO:0000256" key="1">
    <source>
        <dbReference type="SAM" id="SignalP"/>
    </source>
</evidence>
<name>C5B1T9_METEA</name>
<dbReference type="AlphaFoldDB" id="C5B1T9"/>
<dbReference type="HOGENOM" id="CLU_2617930_0_0_5"/>
<protein>
    <submittedName>
        <fullName evidence="2">Uncharacterized protein</fullName>
    </submittedName>
</protein>
<feature type="chain" id="PRO_5002945903" evidence="1">
    <location>
        <begin position="24"/>
        <end position="78"/>
    </location>
</feature>
<reference evidence="2 3" key="1">
    <citation type="journal article" date="2009" name="PLoS ONE">
        <title>Methylobacterium genome sequences: a reference blueprint to investigate microbial metabolism of C1 compounds from natural and industrial sources.</title>
        <authorList>
            <person name="Vuilleumier S."/>
            <person name="Chistoserdova L."/>
            <person name="Lee M.-C."/>
            <person name="Bringel F."/>
            <person name="Lajus A."/>
            <person name="Zhou Y."/>
            <person name="Gourion B."/>
            <person name="Barbe V."/>
            <person name="Chang J."/>
            <person name="Cruveiller S."/>
            <person name="Dossat C."/>
            <person name="Gillett W."/>
            <person name="Gruffaz C."/>
            <person name="Haugen E."/>
            <person name="Hourcade E."/>
            <person name="Levy R."/>
            <person name="Mangenot S."/>
            <person name="Muller E."/>
            <person name="Nadalig T."/>
            <person name="Pagni M."/>
            <person name="Penny C."/>
            <person name="Peyraud R."/>
            <person name="Robinson D.G."/>
            <person name="Roche D."/>
            <person name="Rouy Z."/>
            <person name="Saenampechek C."/>
            <person name="Salvignol G."/>
            <person name="Vallenet D."/>
            <person name="Wu Z."/>
            <person name="Marx C.J."/>
            <person name="Vorholt J.A."/>
            <person name="Olson M.V."/>
            <person name="Kaul R."/>
            <person name="Weissenbach J."/>
            <person name="Medigue C."/>
            <person name="Lidstrom M.E."/>
        </authorList>
    </citation>
    <scope>NUCLEOTIDE SEQUENCE [LARGE SCALE GENOMIC DNA]</scope>
    <source>
        <strain evidence="3">ATCC 14718 / DSM 1338 / JCM 2805 / NCIMB 9133 / AM1</strain>
    </source>
</reference>
<sequence>MLRVISTLAIGGLILSATPYTVAASESGVGYIQTHHYSMRTPNPRRHYGYRGGLDPFVDVTGSIGRRDARSGVRSRRR</sequence>
<evidence type="ECO:0000313" key="2">
    <source>
        <dbReference type="EMBL" id="ACS39723.1"/>
    </source>
</evidence>
<evidence type="ECO:0000313" key="3">
    <source>
        <dbReference type="Proteomes" id="UP000009081"/>
    </source>
</evidence>
<keyword evidence="3" id="KW-1185">Reference proteome</keyword>
<accession>C5B1T9</accession>
<feature type="signal peptide" evidence="1">
    <location>
        <begin position="1"/>
        <end position="23"/>
    </location>
</feature>
<organism evidence="2 3">
    <name type="scientific">Methylorubrum extorquens (strain ATCC 14718 / DSM 1338 / JCM 2805 / NCIMB 9133 / AM1)</name>
    <name type="common">Methylobacterium extorquens</name>
    <dbReference type="NCBI Taxonomy" id="272630"/>
    <lineage>
        <taxon>Bacteria</taxon>
        <taxon>Pseudomonadati</taxon>
        <taxon>Pseudomonadota</taxon>
        <taxon>Alphaproteobacteria</taxon>
        <taxon>Hyphomicrobiales</taxon>
        <taxon>Methylobacteriaceae</taxon>
        <taxon>Methylorubrum</taxon>
    </lineage>
</organism>
<keyword evidence="1" id="KW-0732">Signal</keyword>